<dbReference type="AlphaFoldDB" id="A0A9P4UVG6"/>
<dbReference type="SUPFAM" id="SSF48264">
    <property type="entry name" value="Cytochrome P450"/>
    <property type="match status" value="1"/>
</dbReference>
<evidence type="ECO:0000256" key="8">
    <source>
        <dbReference type="ARBA" id="ARBA00022989"/>
    </source>
</evidence>
<dbReference type="OrthoDB" id="1844152at2759"/>
<dbReference type="PANTHER" id="PTHR46206:SF5">
    <property type="entry name" value="P450, PUTATIVE (EUROFUNG)-RELATED"/>
    <property type="match status" value="1"/>
</dbReference>
<comment type="subcellular location">
    <subcellularLocation>
        <location evidence="2">Membrane</location>
    </subcellularLocation>
</comment>
<dbReference type="GO" id="GO:0016020">
    <property type="term" value="C:membrane"/>
    <property type="evidence" value="ECO:0007669"/>
    <property type="project" value="UniProtKB-SubCell"/>
</dbReference>
<organism evidence="14 15">
    <name type="scientific">Polyplosphaeria fusca</name>
    <dbReference type="NCBI Taxonomy" id="682080"/>
    <lineage>
        <taxon>Eukaryota</taxon>
        <taxon>Fungi</taxon>
        <taxon>Dikarya</taxon>
        <taxon>Ascomycota</taxon>
        <taxon>Pezizomycotina</taxon>
        <taxon>Dothideomycetes</taxon>
        <taxon>Pleosporomycetidae</taxon>
        <taxon>Pleosporales</taxon>
        <taxon>Tetraplosphaeriaceae</taxon>
        <taxon>Polyplosphaeria</taxon>
    </lineage>
</organism>
<dbReference type="InterPro" id="IPR001128">
    <property type="entry name" value="Cyt_P450"/>
</dbReference>
<keyword evidence="10 13" id="KW-0408">Iron</keyword>
<keyword evidence="8" id="KW-1133">Transmembrane helix</keyword>
<dbReference type="InterPro" id="IPR036396">
    <property type="entry name" value="Cyt_P450_sf"/>
</dbReference>
<keyword evidence="6" id="KW-0812">Transmembrane</keyword>
<keyword evidence="15" id="KW-1185">Reference proteome</keyword>
<evidence type="ECO:0000256" key="6">
    <source>
        <dbReference type="ARBA" id="ARBA00022692"/>
    </source>
</evidence>
<evidence type="ECO:0000256" key="10">
    <source>
        <dbReference type="ARBA" id="ARBA00023004"/>
    </source>
</evidence>
<keyword evidence="7 13" id="KW-0479">Metal-binding</keyword>
<dbReference type="GO" id="GO:0016705">
    <property type="term" value="F:oxidoreductase activity, acting on paired donors, with incorporation or reduction of molecular oxygen"/>
    <property type="evidence" value="ECO:0007669"/>
    <property type="project" value="InterPro"/>
</dbReference>
<protein>
    <submittedName>
        <fullName evidence="14">Cytochrome P450</fullName>
    </submittedName>
</protein>
<comment type="caution">
    <text evidence="14">The sequence shown here is derived from an EMBL/GenBank/DDBJ whole genome shotgun (WGS) entry which is preliminary data.</text>
</comment>
<evidence type="ECO:0000256" key="11">
    <source>
        <dbReference type="ARBA" id="ARBA00023033"/>
    </source>
</evidence>
<keyword evidence="11" id="KW-0503">Monooxygenase</keyword>
<evidence type="ECO:0000256" key="2">
    <source>
        <dbReference type="ARBA" id="ARBA00004370"/>
    </source>
</evidence>
<sequence>MLGQLIKESASAALQYYSHSILIAGVLAVLWKAFSNFQIYHSRPRGVRIIAEPYSVRRWFKDFDFILKGSTQILNAYGKLGAGSTFAIPSMAEYQVLTSNPSDIEALCNGPEDQLSFHEAMTDRLKHYYTIYKFQYGDPDPNDSIPRRVVKVLLRMQLPTLRPIIEEKVKHGFEAQLAKGKDVGDGWTALSTFLLSKAVVEESNARIILGKTIGNQRECVDAALRYVGDVVVAAEIARQFPTFLTPIIAPTIMRWSGAMSKLVKFISPVVEERKKLQAKGLADMSGEHRDCIQWTLEASKTPAQRATPRVVAVLIGLLLASSHQMSMTLTYVLYSLCQHPEYIPELRSEMEASLNADPDDPFKRLYLLESFLMEVARLNPPDALVVQRKVKKTVKLPSGAVIPPNNLIAVPQQAMARNPALFPEPDTFDGRRFLPENEHIRATQAVTKLTDVKYSYMYWGPPRKPCPGRWYASYTLKAVLVHILMNYDFKQENEKARKYFLWTTAILPLPTTRILFRKRDASNMV</sequence>
<dbReference type="CDD" id="cd11041">
    <property type="entry name" value="CYP503A1-like"/>
    <property type="match status" value="1"/>
</dbReference>
<dbReference type="Proteomes" id="UP000799444">
    <property type="component" value="Unassembled WGS sequence"/>
</dbReference>
<evidence type="ECO:0000256" key="5">
    <source>
        <dbReference type="ARBA" id="ARBA00022617"/>
    </source>
</evidence>
<evidence type="ECO:0000256" key="1">
    <source>
        <dbReference type="ARBA" id="ARBA00001971"/>
    </source>
</evidence>
<gene>
    <name evidence="14" type="ORF">EJ04DRAFT_506770</name>
</gene>
<dbReference type="GO" id="GO:0005506">
    <property type="term" value="F:iron ion binding"/>
    <property type="evidence" value="ECO:0007669"/>
    <property type="project" value="InterPro"/>
</dbReference>
<keyword evidence="9" id="KW-0560">Oxidoreductase</keyword>
<keyword evidence="12" id="KW-0472">Membrane</keyword>
<feature type="binding site" description="axial binding residue" evidence="13">
    <location>
        <position position="466"/>
    </location>
    <ligand>
        <name>heme</name>
        <dbReference type="ChEBI" id="CHEBI:30413"/>
    </ligand>
    <ligandPart>
        <name>Fe</name>
        <dbReference type="ChEBI" id="CHEBI:18248"/>
    </ligandPart>
</feature>
<evidence type="ECO:0000256" key="9">
    <source>
        <dbReference type="ARBA" id="ARBA00023002"/>
    </source>
</evidence>
<name>A0A9P4UVG6_9PLEO</name>
<accession>A0A9P4UVG6</accession>
<dbReference type="GO" id="GO:0020037">
    <property type="term" value="F:heme binding"/>
    <property type="evidence" value="ECO:0007669"/>
    <property type="project" value="InterPro"/>
</dbReference>
<evidence type="ECO:0000313" key="14">
    <source>
        <dbReference type="EMBL" id="KAF2726748.1"/>
    </source>
</evidence>
<reference evidence="14" key="1">
    <citation type="journal article" date="2020" name="Stud. Mycol.">
        <title>101 Dothideomycetes genomes: a test case for predicting lifestyles and emergence of pathogens.</title>
        <authorList>
            <person name="Haridas S."/>
            <person name="Albert R."/>
            <person name="Binder M."/>
            <person name="Bloem J."/>
            <person name="Labutti K."/>
            <person name="Salamov A."/>
            <person name="Andreopoulos B."/>
            <person name="Baker S."/>
            <person name="Barry K."/>
            <person name="Bills G."/>
            <person name="Bluhm B."/>
            <person name="Cannon C."/>
            <person name="Castanera R."/>
            <person name="Culley D."/>
            <person name="Daum C."/>
            <person name="Ezra D."/>
            <person name="Gonzalez J."/>
            <person name="Henrissat B."/>
            <person name="Kuo A."/>
            <person name="Liang C."/>
            <person name="Lipzen A."/>
            <person name="Lutzoni F."/>
            <person name="Magnuson J."/>
            <person name="Mondo S."/>
            <person name="Nolan M."/>
            <person name="Ohm R."/>
            <person name="Pangilinan J."/>
            <person name="Park H.-J."/>
            <person name="Ramirez L."/>
            <person name="Alfaro M."/>
            <person name="Sun H."/>
            <person name="Tritt A."/>
            <person name="Yoshinaga Y."/>
            <person name="Zwiers L.-H."/>
            <person name="Turgeon B."/>
            <person name="Goodwin S."/>
            <person name="Spatafora J."/>
            <person name="Crous P."/>
            <person name="Grigoriev I."/>
        </authorList>
    </citation>
    <scope>NUCLEOTIDE SEQUENCE</scope>
    <source>
        <strain evidence="14">CBS 125425</strain>
    </source>
</reference>
<evidence type="ECO:0000256" key="12">
    <source>
        <dbReference type="ARBA" id="ARBA00023136"/>
    </source>
</evidence>
<comment type="pathway">
    <text evidence="3">Mycotoxin biosynthesis.</text>
</comment>
<evidence type="ECO:0000256" key="13">
    <source>
        <dbReference type="PIRSR" id="PIRSR602403-1"/>
    </source>
</evidence>
<dbReference type="PANTHER" id="PTHR46206">
    <property type="entry name" value="CYTOCHROME P450"/>
    <property type="match status" value="1"/>
</dbReference>
<comment type="similarity">
    <text evidence="4">Belongs to the cytochrome P450 family.</text>
</comment>
<dbReference type="GO" id="GO:0004497">
    <property type="term" value="F:monooxygenase activity"/>
    <property type="evidence" value="ECO:0007669"/>
    <property type="project" value="UniProtKB-KW"/>
</dbReference>
<dbReference type="PRINTS" id="PR00465">
    <property type="entry name" value="EP450IV"/>
</dbReference>
<evidence type="ECO:0000256" key="3">
    <source>
        <dbReference type="ARBA" id="ARBA00004685"/>
    </source>
</evidence>
<proteinExistence type="inferred from homology"/>
<comment type="cofactor">
    <cofactor evidence="1 13">
        <name>heme</name>
        <dbReference type="ChEBI" id="CHEBI:30413"/>
    </cofactor>
</comment>
<dbReference type="EMBL" id="ML996396">
    <property type="protein sequence ID" value="KAF2726748.1"/>
    <property type="molecule type" value="Genomic_DNA"/>
</dbReference>
<evidence type="ECO:0000256" key="7">
    <source>
        <dbReference type="ARBA" id="ARBA00022723"/>
    </source>
</evidence>
<evidence type="ECO:0000256" key="4">
    <source>
        <dbReference type="ARBA" id="ARBA00010617"/>
    </source>
</evidence>
<dbReference type="Pfam" id="PF00067">
    <property type="entry name" value="p450"/>
    <property type="match status" value="1"/>
</dbReference>
<evidence type="ECO:0000313" key="15">
    <source>
        <dbReference type="Proteomes" id="UP000799444"/>
    </source>
</evidence>
<keyword evidence="5 13" id="KW-0349">Heme</keyword>
<dbReference type="InterPro" id="IPR002403">
    <property type="entry name" value="Cyt_P450_E_grp-IV"/>
</dbReference>
<dbReference type="Gene3D" id="1.10.630.10">
    <property type="entry name" value="Cytochrome P450"/>
    <property type="match status" value="1"/>
</dbReference>